<dbReference type="GO" id="GO:0033553">
    <property type="term" value="C:rDNA heterochromatin"/>
    <property type="evidence" value="ECO:0007669"/>
    <property type="project" value="TreeGrafter"/>
</dbReference>
<evidence type="ECO:0000313" key="3">
    <source>
        <dbReference type="EMBL" id="SCV74397.1"/>
    </source>
</evidence>
<proteinExistence type="predicted"/>
<organism evidence="3 4">
    <name type="scientific">Microbotryum intermedium</name>
    <dbReference type="NCBI Taxonomy" id="269621"/>
    <lineage>
        <taxon>Eukaryota</taxon>
        <taxon>Fungi</taxon>
        <taxon>Dikarya</taxon>
        <taxon>Basidiomycota</taxon>
        <taxon>Pucciniomycotina</taxon>
        <taxon>Microbotryomycetes</taxon>
        <taxon>Microbotryales</taxon>
        <taxon>Microbotryaceae</taxon>
        <taxon>Microbotryum</taxon>
    </lineage>
</organism>
<dbReference type="GO" id="GO:0030466">
    <property type="term" value="P:silent mating-type cassette heterochromatin formation"/>
    <property type="evidence" value="ECO:0007669"/>
    <property type="project" value="TreeGrafter"/>
</dbReference>
<feature type="region of interest" description="Disordered" evidence="1">
    <location>
        <begin position="307"/>
        <end position="431"/>
    </location>
</feature>
<feature type="region of interest" description="Disordered" evidence="1">
    <location>
        <begin position="122"/>
        <end position="146"/>
    </location>
</feature>
<dbReference type="GO" id="GO:0070824">
    <property type="term" value="C:SHREC complex"/>
    <property type="evidence" value="ECO:0007669"/>
    <property type="project" value="InterPro"/>
</dbReference>
<feature type="compositionally biased region" description="Basic residues" evidence="1">
    <location>
        <begin position="125"/>
        <end position="144"/>
    </location>
</feature>
<dbReference type="PANTHER" id="PTHR38046:SF1">
    <property type="entry name" value="CRYPTIC LOCI REGULATOR 2"/>
    <property type="match status" value="1"/>
</dbReference>
<dbReference type="PANTHER" id="PTHR38046">
    <property type="entry name" value="CRYPTIC LOCI REGULATOR 2"/>
    <property type="match status" value="1"/>
</dbReference>
<feature type="region of interest" description="Disordered" evidence="1">
    <location>
        <begin position="1"/>
        <end position="31"/>
    </location>
</feature>
<evidence type="ECO:0000256" key="1">
    <source>
        <dbReference type="SAM" id="MobiDB-lite"/>
    </source>
</evidence>
<keyword evidence="4" id="KW-1185">Reference proteome</keyword>
<name>A0A238FM94_9BASI</name>
<dbReference type="InterPro" id="IPR038986">
    <property type="entry name" value="Clr2"/>
</dbReference>
<reference evidence="4" key="1">
    <citation type="submission" date="2016-09" db="EMBL/GenBank/DDBJ databases">
        <authorList>
            <person name="Jeantristanb JTB J.-T."/>
            <person name="Ricardo R."/>
        </authorList>
    </citation>
    <scope>NUCLEOTIDE SEQUENCE [LARGE SCALE GENOMIC DNA]</scope>
</reference>
<dbReference type="EMBL" id="FMSP01000020">
    <property type="protein sequence ID" value="SCV74397.1"/>
    <property type="molecule type" value="Genomic_DNA"/>
</dbReference>
<feature type="region of interest" description="Disordered" evidence="1">
    <location>
        <begin position="1010"/>
        <end position="1037"/>
    </location>
</feature>
<dbReference type="AlphaFoldDB" id="A0A238FM94"/>
<accession>A0A238FM94</accession>
<dbReference type="OrthoDB" id="2421327at2759"/>
<gene>
    <name evidence="3" type="ORF">BQ2448_6829</name>
</gene>
<feature type="compositionally biased region" description="Low complexity" evidence="1">
    <location>
        <begin position="307"/>
        <end position="317"/>
    </location>
</feature>
<dbReference type="GO" id="GO:0031934">
    <property type="term" value="C:mating-type region heterochromatin"/>
    <property type="evidence" value="ECO:0007669"/>
    <property type="project" value="TreeGrafter"/>
</dbReference>
<dbReference type="Pfam" id="PF16761">
    <property type="entry name" value="Clr2_transil"/>
    <property type="match status" value="1"/>
</dbReference>
<evidence type="ECO:0000313" key="4">
    <source>
        <dbReference type="Proteomes" id="UP000198372"/>
    </source>
</evidence>
<sequence>MDSPVAPTKTERAPRDIHLPPRGPPLKDKYSITTVPHSTKDTPNQINIDTEFGDGDSKRWPQQDEDMTLLAPENDKHVLWRRTAGEWLAKDMGLYDARAGGCELSLDSIRVDCWPDSGTPARLARGSHSHPPHPHTAHRTRPRSQQRIYPISQFAVDLILDPIRSLDRESVSKLLYLNAAHGATHWILGNLPRQYGLFEQITHPKDVSKSGGPPPTQAQQKNNKLRLDRFVFGHNGRKIRSALSLGKHISWLLHGSIGTCTCDGCKIVSKNPHANASAAAAAAAAANANAGGAGASTSTASTATATTSTNAASASTAPRSNGIKNKKKRTVNVTASDNSGDERRAVAPTTAAAAVPVPPTKKVKGKARVVDGDDASSLMDEDEGSETYPPAGPKAAAAAARTKGVPTKSNGAAATSKALGTNAAPGGGGRRSSFVATNELESRADQFAHEMRAADPNRVAVVHSPWLVNKTADIDHPSWCRVGELVWAKTHEELAQLELLPPTDATRRRSNAPATPRFSHWPAIIRGRTVKPNPKSQSSPLVEYRIEFLALLDQPERAFSANEVVPWLGYIAAGLTSEEMSNAITMGGLEVAHSRQWTRDLVANGMHATRAAFLSAYMTGQFFASIQTRSLPTIETGSHLLPDPSQTNGQSSLSALRSMFMARPTTRFLSHAFVFYGPELIHVGDVVRLTSNVELPSSVEAQVIDHSPLQMPTSLVLHITKFARGGRDCPLLVRGKVYEMNEITLAADDGMPADYVSDDDIFGDDDATMDFENAINTNNGKELPIQINGNDGLNMTAAGAFSSMLLNGHQNEWARSNGLDFDSSSEDDSSSDDETTESSDTKTKANKRLMASKALKAASTANPVASTKGLSNGIGTGTLTPNTLHYRKKMPAPPFPAHRWRCLTPGREVDLLMTDLAGRYYPVSPSIYADDTLVNRIAESAARTGVVGEVGIAPLALLLGGLMSGDKVPRVNARNGLLGDDRERQLSVAEEQAYIAAGLKAVVGKHAQNGGASADSMDVDEPPPGSDMKSLQTTVVV</sequence>
<feature type="region of interest" description="Disordered" evidence="1">
    <location>
        <begin position="816"/>
        <end position="845"/>
    </location>
</feature>
<evidence type="ECO:0000259" key="2">
    <source>
        <dbReference type="Pfam" id="PF16761"/>
    </source>
</evidence>
<dbReference type="STRING" id="269621.A0A238FM94"/>
<feature type="domain" description="Cryptic loci regulator 2 N-terminal" evidence="2">
    <location>
        <begin position="186"/>
        <end position="265"/>
    </location>
</feature>
<feature type="compositionally biased region" description="Acidic residues" evidence="1">
    <location>
        <begin position="823"/>
        <end position="837"/>
    </location>
</feature>
<dbReference type="InterPro" id="IPR031915">
    <property type="entry name" value="Clr2_N"/>
</dbReference>
<feature type="compositionally biased region" description="Basic and acidic residues" evidence="1">
    <location>
        <begin position="9"/>
        <end position="30"/>
    </location>
</feature>
<protein>
    <submittedName>
        <fullName evidence="3">BQ2448_6829 protein</fullName>
    </submittedName>
</protein>
<dbReference type="Proteomes" id="UP000198372">
    <property type="component" value="Unassembled WGS sequence"/>
</dbReference>
<feature type="compositionally biased region" description="Low complexity" evidence="1">
    <location>
        <begin position="346"/>
        <end position="355"/>
    </location>
</feature>